<feature type="compositionally biased region" description="Polar residues" evidence="2">
    <location>
        <begin position="227"/>
        <end position="253"/>
    </location>
</feature>
<dbReference type="GeneID" id="36407953"/>
<feature type="coiled-coil region" evidence="1">
    <location>
        <begin position="102"/>
        <end position="155"/>
    </location>
</feature>
<dbReference type="STRING" id="4781.A0A0P1AMN3"/>
<dbReference type="EMBL" id="CCYD01000645">
    <property type="protein sequence ID" value="CEG42640.1"/>
    <property type="molecule type" value="Genomic_DNA"/>
</dbReference>
<keyword evidence="1" id="KW-0175">Coiled coil</keyword>
<reference evidence="4" key="1">
    <citation type="submission" date="2014-09" db="EMBL/GenBank/DDBJ databases">
        <authorList>
            <person name="Sharma Rahul"/>
            <person name="Thines Marco"/>
        </authorList>
    </citation>
    <scope>NUCLEOTIDE SEQUENCE [LARGE SCALE GENOMIC DNA]</scope>
</reference>
<keyword evidence="4" id="KW-1185">Reference proteome</keyword>
<dbReference type="AlphaFoldDB" id="A0A0P1AMN3"/>
<name>A0A0P1AMN3_PLAHL</name>
<dbReference type="InterPro" id="IPR031974">
    <property type="entry name" value="PDCD7"/>
</dbReference>
<dbReference type="RefSeq" id="XP_024579009.1">
    <property type="nucleotide sequence ID" value="XM_024728542.1"/>
</dbReference>
<dbReference type="OrthoDB" id="78355at2759"/>
<evidence type="ECO:0000256" key="1">
    <source>
        <dbReference type="SAM" id="Coils"/>
    </source>
</evidence>
<sequence>MQRLPPRAWARPALYHPVPPPPRGIVGPPYLYPRSLIPDSGYYPRFVPSPIPDTEQLWLESFRRTHCSQGIHSKDTPTIQNEPPFRLIRRRVVQAQTLALQLKVAASELAAVEKRLESSQVETLGEKKAQLCIEHKQITAKCEALKRQLDAMNAVSGIFTKKQLAEFRAFAARVQKKKTYRKRLKVRRRAEASIRQAVDVKLQDEAETYENYKSESVIEENKKQTEKQNYGSKTDISEPTTTSRTMENNTASAPTLDPEKLTMDSLIEVRRAWDQYIVLPTTYGASFIPPYFVPPPPNPSAQWAVYVSSDNANAST</sequence>
<accession>A0A0P1AMN3</accession>
<dbReference type="Proteomes" id="UP000054928">
    <property type="component" value="Unassembled WGS sequence"/>
</dbReference>
<dbReference type="OMA" id="WDRRCAT"/>
<evidence type="ECO:0000313" key="4">
    <source>
        <dbReference type="Proteomes" id="UP000054928"/>
    </source>
</evidence>
<feature type="region of interest" description="Disordered" evidence="2">
    <location>
        <begin position="212"/>
        <end position="257"/>
    </location>
</feature>
<protein>
    <submittedName>
        <fullName evidence="3">Uncharacterized protein</fullName>
    </submittedName>
</protein>
<evidence type="ECO:0000256" key="2">
    <source>
        <dbReference type="SAM" id="MobiDB-lite"/>
    </source>
</evidence>
<dbReference type="Pfam" id="PF16021">
    <property type="entry name" value="PDCD7"/>
    <property type="match status" value="1"/>
</dbReference>
<organism evidence="3 4">
    <name type="scientific">Plasmopara halstedii</name>
    <name type="common">Downy mildew of sunflower</name>
    <dbReference type="NCBI Taxonomy" id="4781"/>
    <lineage>
        <taxon>Eukaryota</taxon>
        <taxon>Sar</taxon>
        <taxon>Stramenopiles</taxon>
        <taxon>Oomycota</taxon>
        <taxon>Peronosporomycetes</taxon>
        <taxon>Peronosporales</taxon>
        <taxon>Peronosporaceae</taxon>
        <taxon>Plasmopara</taxon>
    </lineage>
</organism>
<proteinExistence type="predicted"/>
<evidence type="ECO:0000313" key="3">
    <source>
        <dbReference type="EMBL" id="CEG42640.1"/>
    </source>
</evidence>